<evidence type="ECO:0000313" key="1">
    <source>
        <dbReference type="EMBL" id="WAJ27568.1"/>
    </source>
</evidence>
<dbReference type="Proteomes" id="UP001163223">
    <property type="component" value="Chromosome"/>
</dbReference>
<gene>
    <name evidence="1" type="ORF">OXU80_22405</name>
</gene>
<proteinExistence type="predicted"/>
<reference evidence="1" key="1">
    <citation type="submission" date="2022-11" db="EMBL/GenBank/DDBJ databases">
        <title>beta-Carotene-producing bacterium, Jeongeuplla avenae sp. nov., alleviates the salt stress of Arabidopsis seedlings.</title>
        <authorList>
            <person name="Jiang L."/>
            <person name="Lee J."/>
        </authorList>
    </citation>
    <scope>NUCLEOTIDE SEQUENCE</scope>
    <source>
        <strain evidence="1">DY_R2A_6</strain>
    </source>
</reference>
<organism evidence="1 2">
    <name type="scientific">Antarcticirhabdus aurantiaca</name>
    <dbReference type="NCBI Taxonomy" id="2606717"/>
    <lineage>
        <taxon>Bacteria</taxon>
        <taxon>Pseudomonadati</taxon>
        <taxon>Pseudomonadota</taxon>
        <taxon>Alphaproteobacteria</taxon>
        <taxon>Hyphomicrobiales</taxon>
        <taxon>Aurantimonadaceae</taxon>
        <taxon>Antarcticirhabdus</taxon>
    </lineage>
</organism>
<name>A0ACD4NL99_9HYPH</name>
<keyword evidence="2" id="KW-1185">Reference proteome</keyword>
<dbReference type="EMBL" id="CP113520">
    <property type="protein sequence ID" value="WAJ27568.1"/>
    <property type="molecule type" value="Genomic_DNA"/>
</dbReference>
<accession>A0ACD4NL99</accession>
<evidence type="ECO:0000313" key="2">
    <source>
        <dbReference type="Proteomes" id="UP001163223"/>
    </source>
</evidence>
<protein>
    <submittedName>
        <fullName evidence="1">Uncharacterized protein</fullName>
    </submittedName>
</protein>
<sequence>MIDEAGRTLSRGEKRIGIRPQEARVLRALMDVRPGRVLRADLIAAMARGAGPDETAVYAQERDYAQLSVVMHRLRNRIADFGLVIDTEYGVGHAVIDVGSAAAALAYYAQSPQAGPRPSISAAARRLAHQAEAAA</sequence>